<evidence type="ECO:0000313" key="2">
    <source>
        <dbReference type="EMBL" id="GGD54360.1"/>
    </source>
</evidence>
<dbReference type="SUPFAM" id="SSF52266">
    <property type="entry name" value="SGNH hydrolase"/>
    <property type="match status" value="1"/>
</dbReference>
<dbReference type="EMBL" id="BMFH01000001">
    <property type="protein sequence ID" value="GGD54360.1"/>
    <property type="molecule type" value="Genomic_DNA"/>
</dbReference>
<dbReference type="Proteomes" id="UP000625780">
    <property type="component" value="Unassembled WGS sequence"/>
</dbReference>
<dbReference type="InterPro" id="IPR014982">
    <property type="entry name" value="GSCFA"/>
</dbReference>
<reference evidence="3" key="1">
    <citation type="journal article" date="2019" name="Int. J. Syst. Evol. Microbiol.">
        <title>The Global Catalogue of Microorganisms (GCM) 10K type strain sequencing project: providing services to taxonomists for standard genome sequencing and annotation.</title>
        <authorList>
            <consortium name="The Broad Institute Genomics Platform"/>
            <consortium name="The Broad Institute Genome Sequencing Center for Infectious Disease"/>
            <person name="Wu L."/>
            <person name="Ma J."/>
        </authorList>
    </citation>
    <scope>NUCLEOTIDE SEQUENCE [LARGE SCALE GENOMIC DNA]</scope>
    <source>
        <strain evidence="3">CGMCC 1.12606</strain>
    </source>
</reference>
<evidence type="ECO:0000259" key="1">
    <source>
        <dbReference type="Pfam" id="PF08885"/>
    </source>
</evidence>
<dbReference type="Pfam" id="PF08885">
    <property type="entry name" value="GSCFA"/>
    <property type="match status" value="1"/>
</dbReference>
<organism evidence="2 3">
    <name type="scientific">Muriicola marianensis</name>
    <dbReference type="NCBI Taxonomy" id="1324801"/>
    <lineage>
        <taxon>Bacteria</taxon>
        <taxon>Pseudomonadati</taxon>
        <taxon>Bacteroidota</taxon>
        <taxon>Flavobacteriia</taxon>
        <taxon>Flavobacteriales</taxon>
        <taxon>Flavobacteriaceae</taxon>
        <taxon>Muriicola</taxon>
    </lineage>
</organism>
<proteinExistence type="predicted"/>
<comment type="caution">
    <text evidence="2">The sequence shown here is derived from an EMBL/GenBank/DDBJ whole genome shotgun (WGS) entry which is preliminary data.</text>
</comment>
<protein>
    <recommendedName>
        <fullName evidence="1">GSCFA domain-containing protein</fullName>
    </recommendedName>
</protein>
<feature type="domain" description="GSCFA" evidence="1">
    <location>
        <begin position="23"/>
        <end position="259"/>
    </location>
</feature>
<gene>
    <name evidence="2" type="ORF">GCM10011361_21250</name>
</gene>
<sequence>MELQTRLKIPQHPNPISYSSETLLMGSCFASHMGGKLSYYQFRNTLNPFGTLFHPRGICNLLERAKTGRYFKAEDCFYHMERWHCHEVHSDLSHANREEMLKELNGKVDLTAELLSRVSHLVLTLGTAWGYVRKESGQWVANCHKVPQREFDKVLSSPQEIQQDLIKALDLVLEANPEISVILTVSPVRHMRDGFVENQRSKSHLFVALHEVLEMYQDGGVTYFPAYELMMDELRDYRFYEMDMLHPNALAVDYIWERFRSACIQSSENPIMARVEEIQKGLNHRPFNPGSKAYTSFANDLKEKIAGLKKEYPFMSFDTGL</sequence>
<evidence type="ECO:0000313" key="3">
    <source>
        <dbReference type="Proteomes" id="UP000625780"/>
    </source>
</evidence>
<name>A0ABQ1R1U4_9FLAO</name>
<keyword evidence="3" id="KW-1185">Reference proteome</keyword>
<accession>A0ABQ1R1U4</accession>
<dbReference type="Gene3D" id="3.40.50.1110">
    <property type="entry name" value="SGNH hydrolase"/>
    <property type="match status" value="1"/>
</dbReference>
<dbReference type="RefSeq" id="WP_188370653.1">
    <property type="nucleotide sequence ID" value="NZ_BMFH01000001.1"/>
</dbReference>
<dbReference type="InterPro" id="IPR036514">
    <property type="entry name" value="SGNH_hydro_sf"/>
</dbReference>